<feature type="transmembrane region" description="Helical" evidence="2">
    <location>
        <begin position="149"/>
        <end position="167"/>
    </location>
</feature>
<dbReference type="Pfam" id="PF09586">
    <property type="entry name" value="YfhO"/>
    <property type="match status" value="2"/>
</dbReference>
<keyword evidence="2" id="KW-1133">Transmembrane helix</keyword>
<dbReference type="EMBL" id="JACORU010000001">
    <property type="protein sequence ID" value="MBC5763639.1"/>
    <property type="molecule type" value="Genomic_DNA"/>
</dbReference>
<keyword evidence="2" id="KW-0472">Membrane</keyword>
<dbReference type="Proteomes" id="UP000596827">
    <property type="component" value="Unassembled WGS sequence"/>
</dbReference>
<evidence type="ECO:0000313" key="4">
    <source>
        <dbReference type="Proteomes" id="UP000596827"/>
    </source>
</evidence>
<dbReference type="RefSeq" id="WP_187080077.1">
    <property type="nucleotide sequence ID" value="NZ_JACORU010000001.1"/>
</dbReference>
<organism evidence="3 4">
    <name type="scientific">Ramlibacter albus</name>
    <dbReference type="NCBI Taxonomy" id="2079448"/>
    <lineage>
        <taxon>Bacteria</taxon>
        <taxon>Pseudomonadati</taxon>
        <taxon>Pseudomonadota</taxon>
        <taxon>Betaproteobacteria</taxon>
        <taxon>Burkholderiales</taxon>
        <taxon>Comamonadaceae</taxon>
        <taxon>Ramlibacter</taxon>
    </lineage>
</organism>
<dbReference type="PANTHER" id="PTHR38454:SF1">
    <property type="entry name" value="INTEGRAL MEMBRANE PROTEIN"/>
    <property type="match status" value="1"/>
</dbReference>
<gene>
    <name evidence="3" type="ORF">H8R02_04210</name>
</gene>
<feature type="transmembrane region" description="Helical" evidence="2">
    <location>
        <begin position="464"/>
        <end position="484"/>
    </location>
</feature>
<keyword evidence="2" id="KW-0812">Transmembrane</keyword>
<feature type="transmembrane region" description="Helical" evidence="2">
    <location>
        <begin position="120"/>
        <end position="137"/>
    </location>
</feature>
<accession>A0A923S0R3</accession>
<evidence type="ECO:0000313" key="3">
    <source>
        <dbReference type="EMBL" id="MBC5763639.1"/>
    </source>
</evidence>
<feature type="transmembrane region" description="Helical" evidence="2">
    <location>
        <begin position="81"/>
        <end position="100"/>
    </location>
</feature>
<evidence type="ECO:0000256" key="1">
    <source>
        <dbReference type="SAM" id="MobiDB-lite"/>
    </source>
</evidence>
<comment type="caution">
    <text evidence="3">The sequence shown here is derived from an EMBL/GenBank/DDBJ whole genome shotgun (WGS) entry which is preliminary data.</text>
</comment>
<feature type="transmembrane region" description="Helical" evidence="2">
    <location>
        <begin position="408"/>
        <end position="427"/>
    </location>
</feature>
<feature type="transmembrane region" description="Helical" evidence="2">
    <location>
        <begin position="348"/>
        <end position="370"/>
    </location>
</feature>
<protein>
    <submittedName>
        <fullName evidence="3">YfhO family protein</fullName>
    </submittedName>
</protein>
<feature type="transmembrane region" description="Helical" evidence="2">
    <location>
        <begin position="433"/>
        <end position="452"/>
    </location>
</feature>
<feature type="transmembrane region" description="Helical" evidence="2">
    <location>
        <begin position="238"/>
        <end position="258"/>
    </location>
</feature>
<dbReference type="InterPro" id="IPR018580">
    <property type="entry name" value="Uncharacterised_YfhO"/>
</dbReference>
<dbReference type="PANTHER" id="PTHR38454">
    <property type="entry name" value="INTEGRAL MEMBRANE PROTEIN-RELATED"/>
    <property type="match status" value="1"/>
</dbReference>
<keyword evidence="4" id="KW-1185">Reference proteome</keyword>
<dbReference type="AlphaFoldDB" id="A0A923S0R3"/>
<name>A0A923S0R3_9BURK</name>
<feature type="transmembrane region" description="Helical" evidence="2">
    <location>
        <begin position="324"/>
        <end position="341"/>
    </location>
</feature>
<feature type="transmembrane region" description="Helical" evidence="2">
    <location>
        <begin position="198"/>
        <end position="226"/>
    </location>
</feature>
<reference evidence="3" key="1">
    <citation type="submission" date="2020-08" db="EMBL/GenBank/DDBJ databases">
        <title>Ramlibacter sp. GTP1 16S ribosomal RNA gene genome sequencing and assembly.</title>
        <authorList>
            <person name="Kang M."/>
        </authorList>
    </citation>
    <scope>NUCLEOTIDE SEQUENCE</scope>
    <source>
        <strain evidence="3">GTP1</strain>
    </source>
</reference>
<feature type="transmembrane region" description="Helical" evidence="2">
    <location>
        <begin position="37"/>
        <end position="60"/>
    </location>
</feature>
<feature type="transmembrane region" description="Helical" evidence="2">
    <location>
        <begin position="376"/>
        <end position="396"/>
    </location>
</feature>
<feature type="region of interest" description="Disordered" evidence="1">
    <location>
        <begin position="793"/>
        <end position="817"/>
    </location>
</feature>
<evidence type="ECO:0000256" key="2">
    <source>
        <dbReference type="SAM" id="Phobius"/>
    </source>
</evidence>
<proteinExistence type="predicted"/>
<feature type="transmembrane region" description="Helical" evidence="2">
    <location>
        <begin position="767"/>
        <end position="787"/>
    </location>
</feature>
<sequence length="817" mass="88733">MHTGGTELSAAATLPHATPAPREATWKQWLPLLGLQALVALIVLFPFITGVLNFAFLDIASDTYHSMTGGMHLARLLGREGFSGWSFSLGLGAPVVFMFNDPFGLLSQLGGAEHVADLRIWVYLLKIALGGGFFFLFARGWVERKESALLVALAYSFCGYIVSNGVWDSETSIYVFAPLVLWGIQRHLRHGDVVTFPLAVAAVLSTGVFFLMVGVSLAVAGAVCVAASEDPRAMLRTWLTRMVPLAALGFLLAAPYVIPMALQLLDSPRVGGGTASALSRVAGEAFAVTDLSMLLLQVGGLFHKDIFGIGGFHRSYMNYLESPGFYVGMLPLLVIPQLWRGTPAQRRMLVAGLTAIALYMLLPVFRLAAFGFAVPYFRGTLIWVTLGLLVLATPALDRVLTRGADLPMLAVGAGAVWLLLLAMAFFPPASGEHAVRMAVFIAAGAAALALATRVRGLQAKLPSILLALMIVELVTTAWPSYYVMRTHVRPDERPYDDVTLPALDAIRADKPPLFYRVEKTFDTFGLGDAMAQDYRGVKSYYYHGRGIVNFHAGVDMLLDGGSKRAVNFTNWLPPPGNRFMLQSVLGVRYIVSHYPLDWVGLEKVGSGKDWFAYRNELAFPLGVVHTKQVTAAEMASLSSLPIERARWLKDLALVNAVVVDTPMPQLGGRFDLAAVADKGVVNVPEHYLQPAQALQRTGLQVTQFSDDHFKGTIHPDAPGILVFSIPASRGWQLRIDGQPVDWMTANFGMIAAPVTAGKLEVEMRYRLPGLVPGLLLGALAVAVLVLLQRRRRATREPTAPTHRRAAGADTRQANIPE</sequence>